<evidence type="ECO:0000313" key="5">
    <source>
        <dbReference type="Proteomes" id="UP001309448"/>
    </source>
</evidence>
<evidence type="ECO:0000256" key="1">
    <source>
        <dbReference type="SAM" id="Phobius"/>
    </source>
</evidence>
<dbReference type="EMBL" id="JARMDB010000003">
    <property type="protein sequence ID" value="MED1565021.1"/>
    <property type="molecule type" value="Genomic_DNA"/>
</dbReference>
<keyword evidence="1" id="KW-0472">Membrane</keyword>
<dbReference type="Proteomes" id="UP001309448">
    <property type="component" value="Unassembled WGS sequence"/>
</dbReference>
<reference evidence="2 5" key="2">
    <citation type="submission" date="2023-03" db="EMBL/GenBank/DDBJ databases">
        <title>Bacillus Genome Sequencing.</title>
        <authorList>
            <person name="Dunlap C."/>
        </authorList>
    </citation>
    <scope>NUCLEOTIDE SEQUENCE [LARGE SCALE GENOMIC DNA]</scope>
    <source>
        <strain evidence="2 5">B-615</strain>
    </source>
</reference>
<dbReference type="GeneID" id="87589993"/>
<keyword evidence="1" id="KW-0812">Transmembrane</keyword>
<dbReference type="EMBL" id="MAOI01000008">
    <property type="protein sequence ID" value="OJD82506.1"/>
    <property type="molecule type" value="Genomic_DNA"/>
</dbReference>
<keyword evidence="1" id="KW-1133">Transmembrane helix</keyword>
<dbReference type="RefSeq" id="WP_048370283.1">
    <property type="nucleotide sequence ID" value="NZ_CBCSHB010000003.1"/>
</dbReference>
<comment type="caution">
    <text evidence="3">The sequence shown here is derived from an EMBL/GenBank/DDBJ whole genome shotgun (WGS) entry which is preliminary data.</text>
</comment>
<feature type="transmembrane region" description="Helical" evidence="1">
    <location>
        <begin position="56"/>
        <end position="74"/>
    </location>
</feature>
<reference evidence="3 4" key="1">
    <citation type="submission" date="2016-06" db="EMBL/GenBank/DDBJ databases">
        <title>First insights into the genetic diversity and population structure of in the Bacillus cereus group bacteria from diverse marine environments.</title>
        <authorList>
            <person name="Liu Y."/>
            <person name="Lai Q."/>
            <person name="Shao Z."/>
        </authorList>
    </citation>
    <scope>NUCLEOTIDE SEQUENCE [LARGE SCALE GENOMIC DNA]</scope>
    <source>
        <strain evidence="3 4">NH24A2</strain>
    </source>
</reference>
<evidence type="ECO:0000313" key="3">
    <source>
        <dbReference type="EMBL" id="OJD82506.1"/>
    </source>
</evidence>
<keyword evidence="5" id="KW-1185">Reference proteome</keyword>
<evidence type="ECO:0008006" key="6">
    <source>
        <dbReference type="Google" id="ProtNLM"/>
    </source>
</evidence>
<feature type="transmembrane region" description="Helical" evidence="1">
    <location>
        <begin position="26"/>
        <end position="44"/>
    </location>
</feature>
<proteinExistence type="predicted"/>
<sequence length="75" mass="8062">MGLPILCVATAIFALFWGMQNFSRNPVPSVCIMIGTVGLSYYLLNSAHYHKTATSVVIGVIILSCGCAIQKVLFP</sequence>
<gene>
    <name evidence="3" type="ORF">BAU28_20380</name>
    <name evidence="2" type="ORF">P4U88_03495</name>
</gene>
<name>A0A1J9V0R0_9BACI</name>
<evidence type="ECO:0000313" key="4">
    <source>
        <dbReference type="Proteomes" id="UP000182788"/>
    </source>
</evidence>
<protein>
    <recommendedName>
        <fullName evidence="6">Group-specific protein</fullName>
    </recommendedName>
</protein>
<accession>A0A1J9V0R0</accession>
<evidence type="ECO:0000313" key="2">
    <source>
        <dbReference type="EMBL" id="MED1565021.1"/>
    </source>
</evidence>
<dbReference type="AlphaFoldDB" id="A0A1J9V0R0"/>
<dbReference type="Proteomes" id="UP000182788">
    <property type="component" value="Unassembled WGS sequence"/>
</dbReference>
<organism evidence="3 4">
    <name type="scientific">Bacillus paramycoides</name>
    <dbReference type="NCBI Taxonomy" id="2026194"/>
    <lineage>
        <taxon>Bacteria</taxon>
        <taxon>Bacillati</taxon>
        <taxon>Bacillota</taxon>
        <taxon>Bacilli</taxon>
        <taxon>Bacillales</taxon>
        <taxon>Bacillaceae</taxon>
        <taxon>Bacillus</taxon>
        <taxon>Bacillus cereus group</taxon>
    </lineage>
</organism>